<dbReference type="Pfam" id="PF05402">
    <property type="entry name" value="PqqD"/>
    <property type="match status" value="1"/>
</dbReference>
<name>A0A373A372_9ACTN</name>
<dbReference type="Proteomes" id="UP000263377">
    <property type="component" value="Unassembled WGS sequence"/>
</dbReference>
<keyword evidence="3" id="KW-1185">Reference proteome</keyword>
<proteinExistence type="predicted"/>
<gene>
    <name evidence="2" type="ORF">DR950_01660</name>
</gene>
<evidence type="ECO:0000313" key="3">
    <source>
        <dbReference type="Proteomes" id="UP000263377"/>
    </source>
</evidence>
<organism evidence="2 3">
    <name type="scientific">Kitasatospora xanthocidica</name>
    <dbReference type="NCBI Taxonomy" id="83382"/>
    <lineage>
        <taxon>Bacteria</taxon>
        <taxon>Bacillati</taxon>
        <taxon>Actinomycetota</taxon>
        <taxon>Actinomycetes</taxon>
        <taxon>Kitasatosporales</taxon>
        <taxon>Streptomycetaceae</taxon>
        <taxon>Kitasatospora</taxon>
    </lineage>
</organism>
<evidence type="ECO:0000313" key="2">
    <source>
        <dbReference type="EMBL" id="RGD62596.1"/>
    </source>
</evidence>
<comment type="caution">
    <text evidence="2">The sequence shown here is derived from an EMBL/GenBank/DDBJ whole genome shotgun (WGS) entry which is preliminary data.</text>
</comment>
<accession>A0A373A372</accession>
<feature type="compositionally biased region" description="Gly residues" evidence="1">
    <location>
        <begin position="86"/>
        <end position="101"/>
    </location>
</feature>
<dbReference type="InterPro" id="IPR041881">
    <property type="entry name" value="PqqD_sf"/>
</dbReference>
<dbReference type="InterPro" id="IPR008792">
    <property type="entry name" value="PQQD"/>
</dbReference>
<dbReference type="AlphaFoldDB" id="A0A373A372"/>
<evidence type="ECO:0000256" key="1">
    <source>
        <dbReference type="SAM" id="MobiDB-lite"/>
    </source>
</evidence>
<dbReference type="RefSeq" id="WP_117491157.1">
    <property type="nucleotide sequence ID" value="NZ_QVIG01000001.1"/>
</dbReference>
<protein>
    <submittedName>
        <fullName evidence="2">Lasso peptide biosynthesis PqqD family chaperone</fullName>
    </submittedName>
</protein>
<reference evidence="2 3" key="1">
    <citation type="submission" date="2018-08" db="EMBL/GenBank/DDBJ databases">
        <title>Diversity &amp; Physiological Properties of Lignin-Decomposing Actinobacteria from Soil.</title>
        <authorList>
            <person name="Roh S.G."/>
            <person name="Kim S.B."/>
        </authorList>
    </citation>
    <scope>NUCLEOTIDE SEQUENCE [LARGE SCALE GENOMIC DNA]</scope>
    <source>
        <strain evidence="2 3">MMS17-GH009</strain>
    </source>
</reference>
<dbReference type="EMBL" id="QVIG01000001">
    <property type="protein sequence ID" value="RGD62596.1"/>
    <property type="molecule type" value="Genomic_DNA"/>
</dbReference>
<sequence length="101" mass="10465">MPAQLRPDVTLTPTDDGAVLLDERSGRYYQLNRTALLVLRSLLDGRTAEETAADLSARHPVTADRARADVDRLHETLRTAGLVTAGPGGGGPAGTGAGTTG</sequence>
<dbReference type="NCBIfam" id="NF033530">
    <property type="entry name" value="lasso_PqqD_Strm"/>
    <property type="match status" value="1"/>
</dbReference>
<dbReference type="Gene3D" id="1.10.10.1150">
    <property type="entry name" value="Coenzyme PQQ synthesis protein D (PqqD)"/>
    <property type="match status" value="1"/>
</dbReference>
<feature type="region of interest" description="Disordered" evidence="1">
    <location>
        <begin position="79"/>
        <end position="101"/>
    </location>
</feature>